<dbReference type="PROSITE" id="PS50262">
    <property type="entry name" value="G_PROTEIN_RECEP_F1_2"/>
    <property type="match status" value="1"/>
</dbReference>
<feature type="transmembrane region" description="Helical" evidence="8">
    <location>
        <begin position="131"/>
        <end position="156"/>
    </location>
</feature>
<dbReference type="Gene3D" id="1.20.1070.10">
    <property type="entry name" value="Rhodopsin 7-helix transmembrane proteins"/>
    <property type="match status" value="1"/>
</dbReference>
<feature type="transmembrane region" description="Helical" evidence="8">
    <location>
        <begin position="230"/>
        <end position="253"/>
    </location>
</feature>
<dbReference type="GO" id="GO:0004930">
    <property type="term" value="F:G protein-coupled receptor activity"/>
    <property type="evidence" value="ECO:0007669"/>
    <property type="project" value="UniProtKB-KW"/>
</dbReference>
<keyword evidence="4" id="KW-0297">G-protein coupled receptor</keyword>
<feature type="transmembrane region" description="Helical" evidence="8">
    <location>
        <begin position="43"/>
        <end position="69"/>
    </location>
</feature>
<keyword evidence="3 8" id="KW-1133">Transmembrane helix</keyword>
<name>A0A1D1UCU5_RAMVA</name>
<feature type="transmembrane region" description="Helical" evidence="8">
    <location>
        <begin position="401"/>
        <end position="421"/>
    </location>
</feature>
<keyword evidence="7" id="KW-0807">Transducer</keyword>
<keyword evidence="2 8" id="KW-0812">Transmembrane</keyword>
<evidence type="ECO:0000313" key="11">
    <source>
        <dbReference type="Proteomes" id="UP000186922"/>
    </source>
</evidence>
<evidence type="ECO:0000256" key="2">
    <source>
        <dbReference type="ARBA" id="ARBA00022692"/>
    </source>
</evidence>
<dbReference type="AlphaFoldDB" id="A0A1D1UCU5"/>
<dbReference type="InterPro" id="IPR017452">
    <property type="entry name" value="GPCR_Rhodpsn_7TM"/>
</dbReference>
<feature type="domain" description="G-protein coupled receptors family 1 profile" evidence="9">
    <location>
        <begin position="61"/>
        <end position="418"/>
    </location>
</feature>
<reference evidence="10 11" key="1">
    <citation type="journal article" date="2016" name="Nat. Commun.">
        <title>Extremotolerant tardigrade genome and improved radiotolerance of human cultured cells by tardigrade-unique protein.</title>
        <authorList>
            <person name="Hashimoto T."/>
            <person name="Horikawa D.D."/>
            <person name="Saito Y."/>
            <person name="Kuwahara H."/>
            <person name="Kozuka-Hata H."/>
            <person name="Shin-I T."/>
            <person name="Minakuchi Y."/>
            <person name="Ohishi K."/>
            <person name="Motoyama A."/>
            <person name="Aizu T."/>
            <person name="Enomoto A."/>
            <person name="Kondo K."/>
            <person name="Tanaka S."/>
            <person name="Hara Y."/>
            <person name="Koshikawa S."/>
            <person name="Sagara H."/>
            <person name="Miura T."/>
            <person name="Yokobori S."/>
            <person name="Miyagawa K."/>
            <person name="Suzuki Y."/>
            <person name="Kubo T."/>
            <person name="Oyama M."/>
            <person name="Kohara Y."/>
            <person name="Fujiyama A."/>
            <person name="Arakawa K."/>
            <person name="Katayama T."/>
            <person name="Toyoda A."/>
            <person name="Kunieda T."/>
        </authorList>
    </citation>
    <scope>NUCLEOTIDE SEQUENCE [LARGE SCALE GENOMIC DNA]</scope>
    <source>
        <strain evidence="10 11">YOKOZUNA-1</strain>
    </source>
</reference>
<gene>
    <name evidence="10" type="primary">RvY_00188-1</name>
    <name evidence="10" type="synonym">RvY_00188.1</name>
    <name evidence="10" type="ORF">RvY_00188</name>
</gene>
<evidence type="ECO:0000259" key="9">
    <source>
        <dbReference type="PROSITE" id="PS50262"/>
    </source>
</evidence>
<evidence type="ECO:0000313" key="10">
    <source>
        <dbReference type="EMBL" id="GAU87311.1"/>
    </source>
</evidence>
<dbReference type="OrthoDB" id="10661295at2759"/>
<sequence length="437" mass="49051">MADFPNWDDWNDVNDTSVDLAGPSTSAASVAAGNSISWSAKNIAVLAAIVVFSLKGFLLNASIVVAITVGNMRKMVTTLTGMDVLIINHSVINVLIITLTIPWMLSVRLISSDRWLFAHGFCQPWGFFRGWFYGASEMSLTVISVHQAIAFIVRLLPNLNFFSGMEPRQRTFIRAGLIVLLAVLSWIIAFGVESIFLQLQPVIAHGFDICAFTHDDHEVITSFTLAEELLIFWIPISVSIFLIINVGVLLVIFRGRVQLGSDRPTSVVTPPMRYSQLNSTSDGERLLEDRTRLLSSRNGRGNENPTYWQNHEQVYFNSSLLTLNTDEEGLDGQLPPVTQLPLTEKAEVPTDEFTRSSFMTWLGLTLSNLFFVAPMHIFFLWRKNDESFAPSAEQVSIYQSVLMILLSIRVLLVDPLAILLLTSRYRNLLFSIFKKRV</sequence>
<comment type="caution">
    <text evidence="10">The sequence shown here is derived from an EMBL/GenBank/DDBJ whole genome shotgun (WGS) entry which is preliminary data.</text>
</comment>
<dbReference type="EMBL" id="BDGG01000001">
    <property type="protein sequence ID" value="GAU87311.1"/>
    <property type="molecule type" value="Genomic_DNA"/>
</dbReference>
<evidence type="ECO:0000256" key="4">
    <source>
        <dbReference type="ARBA" id="ARBA00023040"/>
    </source>
</evidence>
<feature type="transmembrane region" description="Helical" evidence="8">
    <location>
        <begin position="177"/>
        <end position="197"/>
    </location>
</feature>
<dbReference type="GO" id="GO:0016020">
    <property type="term" value="C:membrane"/>
    <property type="evidence" value="ECO:0007669"/>
    <property type="project" value="UniProtKB-SubCell"/>
</dbReference>
<dbReference type="PANTHER" id="PTHR24243:SF208">
    <property type="entry name" value="PYROKININ-1 RECEPTOR"/>
    <property type="match status" value="1"/>
</dbReference>
<proteinExistence type="predicted"/>
<keyword evidence="5 8" id="KW-0472">Membrane</keyword>
<accession>A0A1D1UCU5</accession>
<protein>
    <recommendedName>
        <fullName evidence="9">G-protein coupled receptors family 1 profile domain-containing protein</fullName>
    </recommendedName>
</protein>
<dbReference type="Pfam" id="PF00001">
    <property type="entry name" value="7tm_1"/>
    <property type="match status" value="1"/>
</dbReference>
<dbReference type="CDD" id="cd00637">
    <property type="entry name" value="7tm_classA_rhodopsin-like"/>
    <property type="match status" value="1"/>
</dbReference>
<feature type="transmembrane region" description="Helical" evidence="8">
    <location>
        <begin position="90"/>
        <end position="111"/>
    </location>
</feature>
<dbReference type="InterPro" id="IPR000276">
    <property type="entry name" value="GPCR_Rhodpsn"/>
</dbReference>
<dbReference type="SUPFAM" id="SSF81321">
    <property type="entry name" value="Family A G protein-coupled receptor-like"/>
    <property type="match status" value="1"/>
</dbReference>
<evidence type="ECO:0000256" key="8">
    <source>
        <dbReference type="SAM" id="Phobius"/>
    </source>
</evidence>
<evidence type="ECO:0000256" key="7">
    <source>
        <dbReference type="ARBA" id="ARBA00023224"/>
    </source>
</evidence>
<organism evidence="10 11">
    <name type="scientific">Ramazzottius varieornatus</name>
    <name type="common">Water bear</name>
    <name type="synonym">Tardigrade</name>
    <dbReference type="NCBI Taxonomy" id="947166"/>
    <lineage>
        <taxon>Eukaryota</taxon>
        <taxon>Metazoa</taxon>
        <taxon>Ecdysozoa</taxon>
        <taxon>Tardigrada</taxon>
        <taxon>Eutardigrada</taxon>
        <taxon>Parachela</taxon>
        <taxon>Hypsibioidea</taxon>
        <taxon>Ramazzottiidae</taxon>
        <taxon>Ramazzottius</taxon>
    </lineage>
</organism>
<dbReference type="PANTHER" id="PTHR24243">
    <property type="entry name" value="G-PROTEIN COUPLED RECEPTOR"/>
    <property type="match status" value="1"/>
</dbReference>
<evidence type="ECO:0000256" key="1">
    <source>
        <dbReference type="ARBA" id="ARBA00004141"/>
    </source>
</evidence>
<keyword evidence="11" id="KW-1185">Reference proteome</keyword>
<dbReference type="Proteomes" id="UP000186922">
    <property type="component" value="Unassembled WGS sequence"/>
</dbReference>
<evidence type="ECO:0000256" key="5">
    <source>
        <dbReference type="ARBA" id="ARBA00023136"/>
    </source>
</evidence>
<feature type="transmembrane region" description="Helical" evidence="8">
    <location>
        <begin position="361"/>
        <end position="381"/>
    </location>
</feature>
<comment type="subcellular location">
    <subcellularLocation>
        <location evidence="1">Membrane</location>
        <topology evidence="1">Multi-pass membrane protein</topology>
    </subcellularLocation>
</comment>
<keyword evidence="6" id="KW-0675">Receptor</keyword>
<evidence type="ECO:0000256" key="6">
    <source>
        <dbReference type="ARBA" id="ARBA00023170"/>
    </source>
</evidence>
<evidence type="ECO:0000256" key="3">
    <source>
        <dbReference type="ARBA" id="ARBA00022989"/>
    </source>
</evidence>